<comment type="caution">
    <text evidence="1">The sequence shown here is derived from an EMBL/GenBank/DDBJ whole genome shotgun (WGS) entry which is preliminary data.</text>
</comment>
<proteinExistence type="predicted"/>
<evidence type="ECO:0000313" key="2">
    <source>
        <dbReference type="Proteomes" id="UP000701702"/>
    </source>
</evidence>
<organism evidence="1 2">
    <name type="scientific">Cupriavidus pinatubonensis</name>
    <dbReference type="NCBI Taxonomy" id="248026"/>
    <lineage>
        <taxon>Bacteria</taxon>
        <taxon>Pseudomonadati</taxon>
        <taxon>Pseudomonadota</taxon>
        <taxon>Betaproteobacteria</taxon>
        <taxon>Burkholderiales</taxon>
        <taxon>Burkholderiaceae</taxon>
        <taxon>Cupriavidus</taxon>
    </lineage>
</organism>
<dbReference type="EMBL" id="CAJZAF010000036">
    <property type="protein sequence ID" value="CAG9183981.1"/>
    <property type="molecule type" value="Genomic_DNA"/>
</dbReference>
<accession>A0ABM8XUE9</accession>
<dbReference type="Proteomes" id="UP000701702">
    <property type="component" value="Unassembled WGS sequence"/>
</dbReference>
<evidence type="ECO:0000313" key="1">
    <source>
        <dbReference type="EMBL" id="CAG9183981.1"/>
    </source>
</evidence>
<name>A0ABM8XUE9_9BURK</name>
<evidence type="ECO:0008006" key="3">
    <source>
        <dbReference type="Google" id="ProtNLM"/>
    </source>
</evidence>
<protein>
    <recommendedName>
        <fullName evidence="3">Transmembrane protein</fullName>
    </recommendedName>
</protein>
<sequence length="145" mass="15536">MNTTVTVSQRILTQIAAAIVATTAAAWHTGVRAEPAERISAQEGVTLKVTPKPWLSGAREWSFSVTLDTHSQALEDKLSEGTVLVVDGREVAPVQWTGAAPAGHHREGVLTFPAPDAQPAAVELRLQRPGEATPRVLRWDATSLK</sequence>
<keyword evidence="2" id="KW-1185">Reference proteome</keyword>
<gene>
    <name evidence="1" type="ORF">LMG23994_05279</name>
</gene>
<reference evidence="1 2" key="1">
    <citation type="submission" date="2021-08" db="EMBL/GenBank/DDBJ databases">
        <authorList>
            <person name="Peeters C."/>
        </authorList>
    </citation>
    <scope>NUCLEOTIDE SEQUENCE [LARGE SCALE GENOMIC DNA]</scope>
    <source>
        <strain evidence="1 2">LMG 23994</strain>
    </source>
</reference>
<dbReference type="RefSeq" id="WP_224007966.1">
    <property type="nucleotide sequence ID" value="NZ_CAJZAF010000036.1"/>
</dbReference>